<keyword evidence="1" id="KW-0472">Membrane</keyword>
<sequence>MTKIRVIGLISVIIGILGITYLDRSDFQFLFGILTGIGIGWLLRGQFMVISKKEKESLGK</sequence>
<dbReference type="RefSeq" id="WP_240714714.1">
    <property type="nucleotide sequence ID" value="NZ_JAKVTV010000007.1"/>
</dbReference>
<comment type="caution">
    <text evidence="2">The sequence shown here is derived from an EMBL/GenBank/DDBJ whole genome shotgun (WGS) entry which is preliminary data.</text>
</comment>
<feature type="transmembrane region" description="Helical" evidence="1">
    <location>
        <begin position="7"/>
        <end position="23"/>
    </location>
</feature>
<keyword evidence="1" id="KW-0812">Transmembrane</keyword>
<dbReference type="EMBL" id="JAKVTV010000007">
    <property type="protein sequence ID" value="MCH4824546.1"/>
    <property type="molecule type" value="Genomic_DNA"/>
</dbReference>
<evidence type="ECO:0000256" key="1">
    <source>
        <dbReference type="SAM" id="Phobius"/>
    </source>
</evidence>
<dbReference type="AlphaFoldDB" id="A0A9X2ABU3"/>
<keyword evidence="3" id="KW-1185">Reference proteome</keyword>
<name>A0A9X2ABU3_9FLAO</name>
<organism evidence="2 3">
    <name type="scientific">Christiangramia lutea</name>
    <dbReference type="NCBI Taxonomy" id="1607951"/>
    <lineage>
        <taxon>Bacteria</taxon>
        <taxon>Pseudomonadati</taxon>
        <taxon>Bacteroidota</taxon>
        <taxon>Flavobacteriia</taxon>
        <taxon>Flavobacteriales</taxon>
        <taxon>Flavobacteriaceae</taxon>
        <taxon>Christiangramia</taxon>
    </lineage>
</organism>
<feature type="transmembrane region" description="Helical" evidence="1">
    <location>
        <begin position="29"/>
        <end position="50"/>
    </location>
</feature>
<dbReference type="Proteomes" id="UP001139226">
    <property type="component" value="Unassembled WGS sequence"/>
</dbReference>
<evidence type="ECO:0000313" key="2">
    <source>
        <dbReference type="EMBL" id="MCH4824546.1"/>
    </source>
</evidence>
<proteinExistence type="predicted"/>
<accession>A0A9X2ABU3</accession>
<keyword evidence="1" id="KW-1133">Transmembrane helix</keyword>
<reference evidence="2" key="1">
    <citation type="submission" date="2022-03" db="EMBL/GenBank/DDBJ databases">
        <title>Gramella crocea sp. nov., isolated from activated sludge of a seafood processing plant.</title>
        <authorList>
            <person name="Zhang X."/>
        </authorList>
    </citation>
    <scope>NUCLEOTIDE SEQUENCE</scope>
    <source>
        <strain evidence="2">YJ019</strain>
    </source>
</reference>
<protein>
    <submittedName>
        <fullName evidence="2">Uncharacterized protein</fullName>
    </submittedName>
</protein>
<evidence type="ECO:0000313" key="3">
    <source>
        <dbReference type="Proteomes" id="UP001139226"/>
    </source>
</evidence>
<gene>
    <name evidence="2" type="ORF">ML462_15340</name>
</gene>